<comment type="caution">
    <text evidence="1">The sequence shown here is derived from an EMBL/GenBank/DDBJ whole genome shotgun (WGS) entry which is preliminary data.</text>
</comment>
<name>A0AAV1REK2_9ROSI</name>
<organism evidence="1 2">
    <name type="scientific">Dovyalis caffra</name>
    <dbReference type="NCBI Taxonomy" id="77055"/>
    <lineage>
        <taxon>Eukaryota</taxon>
        <taxon>Viridiplantae</taxon>
        <taxon>Streptophyta</taxon>
        <taxon>Embryophyta</taxon>
        <taxon>Tracheophyta</taxon>
        <taxon>Spermatophyta</taxon>
        <taxon>Magnoliopsida</taxon>
        <taxon>eudicotyledons</taxon>
        <taxon>Gunneridae</taxon>
        <taxon>Pentapetalae</taxon>
        <taxon>rosids</taxon>
        <taxon>fabids</taxon>
        <taxon>Malpighiales</taxon>
        <taxon>Salicaceae</taxon>
        <taxon>Flacourtieae</taxon>
        <taxon>Dovyalis</taxon>
    </lineage>
</organism>
<accession>A0AAV1REK2</accession>
<evidence type="ECO:0000313" key="2">
    <source>
        <dbReference type="Proteomes" id="UP001314170"/>
    </source>
</evidence>
<keyword evidence="2" id="KW-1185">Reference proteome</keyword>
<dbReference type="EMBL" id="CAWUPB010000956">
    <property type="protein sequence ID" value="CAK7334996.1"/>
    <property type="molecule type" value="Genomic_DNA"/>
</dbReference>
<dbReference type="Proteomes" id="UP001314170">
    <property type="component" value="Unassembled WGS sequence"/>
</dbReference>
<proteinExistence type="predicted"/>
<protein>
    <submittedName>
        <fullName evidence="1">Uncharacterized protein</fullName>
    </submittedName>
</protein>
<dbReference type="AlphaFoldDB" id="A0AAV1REK2"/>
<sequence>MLKSTVKIESSISTIMVALNSNKLANSVDLSQEYFYYYDEIDDDVKNPFLEIQIIENGQSSNSQIDPHFVCEIHVKPMTLKKLFLIKFCTHAYRTRSYDQDCSAMLIDDGEEVIREFECPNCRRMFRARV</sequence>
<evidence type="ECO:0000313" key="1">
    <source>
        <dbReference type="EMBL" id="CAK7334996.1"/>
    </source>
</evidence>
<gene>
    <name evidence="1" type="ORF">DCAF_LOCUS10180</name>
</gene>
<reference evidence="1 2" key="1">
    <citation type="submission" date="2024-01" db="EMBL/GenBank/DDBJ databases">
        <authorList>
            <person name="Waweru B."/>
        </authorList>
    </citation>
    <scope>NUCLEOTIDE SEQUENCE [LARGE SCALE GENOMIC DNA]</scope>
</reference>